<evidence type="ECO:0000313" key="4">
    <source>
        <dbReference type="Proteomes" id="UP000236728"/>
    </source>
</evidence>
<organism evidence="3 4">
    <name type="scientific">Bryocella elongata</name>
    <dbReference type="NCBI Taxonomy" id="863522"/>
    <lineage>
        <taxon>Bacteria</taxon>
        <taxon>Pseudomonadati</taxon>
        <taxon>Acidobacteriota</taxon>
        <taxon>Terriglobia</taxon>
        <taxon>Terriglobales</taxon>
        <taxon>Acidobacteriaceae</taxon>
        <taxon>Bryocella</taxon>
    </lineage>
</organism>
<feature type="compositionally biased region" description="Low complexity" evidence="1">
    <location>
        <begin position="70"/>
        <end position="80"/>
    </location>
</feature>
<keyword evidence="4" id="KW-1185">Reference proteome</keyword>
<dbReference type="Pfam" id="PF13519">
    <property type="entry name" value="VWA_2"/>
    <property type="match status" value="1"/>
</dbReference>
<dbReference type="InterPro" id="IPR017802">
    <property type="entry name" value="VWFA-rel_acidobac-type"/>
</dbReference>
<dbReference type="SMART" id="SM00327">
    <property type="entry name" value="VWA"/>
    <property type="match status" value="1"/>
</dbReference>
<evidence type="ECO:0000259" key="2">
    <source>
        <dbReference type="PROSITE" id="PS50234"/>
    </source>
</evidence>
<proteinExistence type="predicted"/>
<dbReference type="EMBL" id="FNVA01000001">
    <property type="protein sequence ID" value="SEF75916.1"/>
    <property type="molecule type" value="Genomic_DNA"/>
</dbReference>
<dbReference type="OrthoDB" id="110718at2"/>
<dbReference type="InterPro" id="IPR036465">
    <property type="entry name" value="vWFA_dom_sf"/>
</dbReference>
<gene>
    <name evidence="3" type="ORF">SAMN05421819_1082</name>
</gene>
<dbReference type="SUPFAM" id="SSF53300">
    <property type="entry name" value="vWA-like"/>
    <property type="match status" value="1"/>
</dbReference>
<name>A0A1H5ULN7_9BACT</name>
<dbReference type="Proteomes" id="UP000236728">
    <property type="component" value="Unassembled WGS sequence"/>
</dbReference>
<dbReference type="AlphaFoldDB" id="A0A1H5ULN7"/>
<accession>A0A1H5ULN7</accession>
<evidence type="ECO:0000256" key="1">
    <source>
        <dbReference type="SAM" id="MobiDB-lite"/>
    </source>
</evidence>
<sequence length="386" mass="41415">MHRRSKNSKPARTLRPGLHPVGALLATAVLFSVPAAVLAAGVQVPASQAAQNRRPLTVDADPVPLPEGDAAPAAAPAGAPQSSIGEVTRENGKFTLRTNAYEVRLNASVIDSSGQPVDSLPQDAFHVYEDGVPQTIVGFRHEDLPVSLGLLIDSSGSMYDKRTSVDAASLDLVKLSNHQDEAFLVDFSSEPYLDTDFTNDVGKLQQGLSYIKSTGGTALYDAVIASADYLAKNAKRPKQVLLIVTDGEDNASSASLETTIRRVQDLDGPAIYCIGLLFGEDVSRSEARHAREVLTELALQTGGQAYFPKSLKEVDGITHEVAQDIRSQYTISYHSTKAPELGGYRTIHVEAKEKGFRNLQVRTRTGYFPKMAKTDITGATTPPASN</sequence>
<feature type="region of interest" description="Disordered" evidence="1">
    <location>
        <begin position="46"/>
        <end position="89"/>
    </location>
</feature>
<dbReference type="CDD" id="cd00198">
    <property type="entry name" value="vWFA"/>
    <property type="match status" value="1"/>
</dbReference>
<dbReference type="Gene3D" id="3.40.50.410">
    <property type="entry name" value="von Willebrand factor, type A domain"/>
    <property type="match status" value="1"/>
</dbReference>
<dbReference type="PROSITE" id="PS50234">
    <property type="entry name" value="VWFA"/>
    <property type="match status" value="1"/>
</dbReference>
<evidence type="ECO:0000313" key="3">
    <source>
        <dbReference type="EMBL" id="SEF75916.1"/>
    </source>
</evidence>
<dbReference type="InterPro" id="IPR002035">
    <property type="entry name" value="VWF_A"/>
</dbReference>
<reference evidence="3 4" key="1">
    <citation type="submission" date="2016-10" db="EMBL/GenBank/DDBJ databases">
        <authorList>
            <person name="de Groot N.N."/>
        </authorList>
    </citation>
    <scope>NUCLEOTIDE SEQUENCE [LARGE SCALE GENOMIC DNA]</scope>
    <source>
        <strain evidence="3 4">DSM 22489</strain>
    </source>
</reference>
<protein>
    <submittedName>
        <fullName evidence="3">VWFA-related domain-containing protein</fullName>
    </submittedName>
</protein>
<dbReference type="NCBIfam" id="TIGR03436">
    <property type="entry name" value="acidobact_VWFA"/>
    <property type="match status" value="1"/>
</dbReference>
<feature type="domain" description="VWFA" evidence="2">
    <location>
        <begin position="147"/>
        <end position="321"/>
    </location>
</feature>